<organism evidence="1 2">
    <name type="scientific">Cylicocyclus nassatus</name>
    <name type="common">Nematode worm</name>
    <dbReference type="NCBI Taxonomy" id="53992"/>
    <lineage>
        <taxon>Eukaryota</taxon>
        <taxon>Metazoa</taxon>
        <taxon>Ecdysozoa</taxon>
        <taxon>Nematoda</taxon>
        <taxon>Chromadorea</taxon>
        <taxon>Rhabditida</taxon>
        <taxon>Rhabditina</taxon>
        <taxon>Rhabditomorpha</taxon>
        <taxon>Strongyloidea</taxon>
        <taxon>Strongylidae</taxon>
        <taxon>Cylicocyclus</taxon>
    </lineage>
</organism>
<dbReference type="AlphaFoldDB" id="A0AA36M689"/>
<comment type="caution">
    <text evidence="1">The sequence shown here is derived from an EMBL/GenBank/DDBJ whole genome shotgun (WGS) entry which is preliminary data.</text>
</comment>
<evidence type="ECO:0000313" key="1">
    <source>
        <dbReference type="EMBL" id="CAJ0599616.1"/>
    </source>
</evidence>
<gene>
    <name evidence="1" type="ORF">CYNAS_LOCUS11599</name>
</gene>
<dbReference type="EMBL" id="CATQJL010000223">
    <property type="protein sequence ID" value="CAJ0599616.1"/>
    <property type="molecule type" value="Genomic_DNA"/>
</dbReference>
<keyword evidence="2" id="KW-1185">Reference proteome</keyword>
<name>A0AA36M689_CYLNA</name>
<reference evidence="1" key="1">
    <citation type="submission" date="2023-07" db="EMBL/GenBank/DDBJ databases">
        <authorList>
            <consortium name="CYATHOMIX"/>
        </authorList>
    </citation>
    <scope>NUCLEOTIDE SEQUENCE</scope>
    <source>
        <strain evidence="1">N/A</strain>
    </source>
</reference>
<accession>A0AA36M689</accession>
<sequence>MDLTLTAMDFHEKKRLPILERLASAVERSLECGPHCFHRFRHVSLNHCCYPFPASNSTL</sequence>
<evidence type="ECO:0000313" key="2">
    <source>
        <dbReference type="Proteomes" id="UP001176961"/>
    </source>
</evidence>
<protein>
    <submittedName>
        <fullName evidence="1">Uncharacterized protein</fullName>
    </submittedName>
</protein>
<proteinExistence type="predicted"/>
<dbReference type="Proteomes" id="UP001176961">
    <property type="component" value="Unassembled WGS sequence"/>
</dbReference>